<keyword evidence="1" id="KW-0472">Membrane</keyword>
<dbReference type="Proteomes" id="UP000315753">
    <property type="component" value="Unassembled WGS sequence"/>
</dbReference>
<sequence length="318" mass="35660">MPNNHTQKLTHGAMIIAIFAILIAIAYYVPVISLAAALFAPLPMAWYSAKYDLATSIVTGVVGCLITLFFGGGLFILPFSMIFAVCGIVMGNALHKGKSKAYLFMSTGISLLITFAIQYIVAVKLFEQDFIKESFQLMRDSYMESFELAKNLTGEMPMNEEAFKETLNLMFQHMEMSIPAVVTLSAFFFAFLLISVNLPILKRLGIAIPKFHAFKDLRLPKTILWIYLIVLTVQLFVRPEIGTTLYVIVLNFSFVLWVLLTIQGISFLHFVLDLKRAPAFLKVLATILAIPLYNFVILLGILDLGFDIRSYVSGKIRK</sequence>
<feature type="transmembrane region" description="Helical" evidence="1">
    <location>
        <begin position="222"/>
        <end position="239"/>
    </location>
</feature>
<gene>
    <name evidence="2" type="ORF">FKZ59_07205</name>
</gene>
<feature type="transmembrane region" description="Helical" evidence="1">
    <location>
        <begin position="245"/>
        <end position="272"/>
    </location>
</feature>
<evidence type="ECO:0000313" key="2">
    <source>
        <dbReference type="EMBL" id="TQE91093.1"/>
    </source>
</evidence>
<keyword evidence="3" id="KW-1185">Reference proteome</keyword>
<organism evidence="2 3">
    <name type="scientific">Ureibacillus terrenus</name>
    <dbReference type="NCBI Taxonomy" id="118246"/>
    <lineage>
        <taxon>Bacteria</taxon>
        <taxon>Bacillati</taxon>
        <taxon>Bacillota</taxon>
        <taxon>Bacilli</taxon>
        <taxon>Bacillales</taxon>
        <taxon>Caryophanaceae</taxon>
        <taxon>Ureibacillus</taxon>
    </lineage>
</organism>
<proteinExistence type="predicted"/>
<keyword evidence="1" id="KW-0812">Transmembrane</keyword>
<feature type="transmembrane region" description="Helical" evidence="1">
    <location>
        <begin position="101"/>
        <end position="121"/>
    </location>
</feature>
<feature type="transmembrane region" description="Helical" evidence="1">
    <location>
        <begin position="76"/>
        <end position="94"/>
    </location>
</feature>
<dbReference type="OrthoDB" id="2987886at2"/>
<accession>A0A540V4D6</accession>
<comment type="caution">
    <text evidence="2">The sequence shown here is derived from an EMBL/GenBank/DDBJ whole genome shotgun (WGS) entry which is preliminary data.</text>
</comment>
<keyword evidence="1" id="KW-1133">Transmembrane helix</keyword>
<feature type="transmembrane region" description="Helical" evidence="1">
    <location>
        <begin position="12"/>
        <end position="39"/>
    </location>
</feature>
<name>A0A540V4D6_9BACL</name>
<dbReference type="EMBL" id="VIGD01000007">
    <property type="protein sequence ID" value="TQE91093.1"/>
    <property type="molecule type" value="Genomic_DNA"/>
</dbReference>
<dbReference type="PANTHER" id="PTHR41324:SF1">
    <property type="entry name" value="DUF2232 DOMAIN-CONTAINING PROTEIN"/>
    <property type="match status" value="1"/>
</dbReference>
<feature type="transmembrane region" description="Helical" evidence="1">
    <location>
        <begin position="279"/>
        <end position="302"/>
    </location>
</feature>
<feature type="transmembrane region" description="Helical" evidence="1">
    <location>
        <begin position="178"/>
        <end position="201"/>
    </location>
</feature>
<evidence type="ECO:0000313" key="3">
    <source>
        <dbReference type="Proteomes" id="UP000315753"/>
    </source>
</evidence>
<dbReference type="PANTHER" id="PTHR41324">
    <property type="entry name" value="MEMBRANE PROTEIN-RELATED"/>
    <property type="match status" value="1"/>
</dbReference>
<dbReference type="RefSeq" id="WP_141602077.1">
    <property type="nucleotide sequence ID" value="NZ_JARMSB010000017.1"/>
</dbReference>
<dbReference type="Pfam" id="PF09991">
    <property type="entry name" value="DUF2232"/>
    <property type="match status" value="1"/>
</dbReference>
<evidence type="ECO:0000256" key="1">
    <source>
        <dbReference type="SAM" id="Phobius"/>
    </source>
</evidence>
<protein>
    <submittedName>
        <fullName evidence="2">DUF2232 domain-containing protein</fullName>
    </submittedName>
</protein>
<dbReference type="InterPro" id="IPR018710">
    <property type="entry name" value="DUF2232"/>
</dbReference>
<dbReference type="AlphaFoldDB" id="A0A540V4D6"/>
<reference evidence="2 3" key="1">
    <citation type="submission" date="2019-06" db="EMBL/GenBank/DDBJ databases">
        <title>Genome sequence of Ureibacillus terrenus.</title>
        <authorList>
            <person name="Maclea K.S."/>
            <person name="Simoes M."/>
        </authorList>
    </citation>
    <scope>NUCLEOTIDE SEQUENCE [LARGE SCALE GENOMIC DNA]</scope>
    <source>
        <strain evidence="2 3">ATCC BAA-384</strain>
    </source>
</reference>